<evidence type="ECO:0000256" key="1">
    <source>
        <dbReference type="SAM" id="MobiDB-lite"/>
    </source>
</evidence>
<keyword evidence="4" id="KW-1185">Reference proteome</keyword>
<feature type="compositionally biased region" description="Basic and acidic residues" evidence="1">
    <location>
        <begin position="1"/>
        <end position="10"/>
    </location>
</feature>
<proteinExistence type="predicted"/>
<gene>
    <name evidence="2" type="ORF">LJ755_15400</name>
    <name evidence="3" type="ORF">MUK71_00365</name>
</gene>
<organism evidence="2 5">
    <name type="scientific">Arthrobacter zhangbolii</name>
    <dbReference type="NCBI Taxonomy" id="2886936"/>
    <lineage>
        <taxon>Bacteria</taxon>
        <taxon>Bacillati</taxon>
        <taxon>Actinomycetota</taxon>
        <taxon>Actinomycetes</taxon>
        <taxon>Micrococcales</taxon>
        <taxon>Micrococcaceae</taxon>
        <taxon>Arthrobacter</taxon>
    </lineage>
</organism>
<accession>A0A9X1SCP5</accession>
<dbReference type="Proteomes" id="UP001155145">
    <property type="component" value="Unassembled WGS sequence"/>
</dbReference>
<evidence type="ECO:0000313" key="5">
    <source>
        <dbReference type="Proteomes" id="UP001155145"/>
    </source>
</evidence>
<feature type="compositionally biased region" description="Polar residues" evidence="1">
    <location>
        <begin position="49"/>
        <end position="64"/>
    </location>
</feature>
<name>A0A9X1SCP5_9MICC</name>
<evidence type="ECO:0000313" key="2">
    <source>
        <dbReference type="EMBL" id="MCC3274109.1"/>
    </source>
</evidence>
<sequence>MADTNAKDPGPEPTNPIENAADNLMQNLGEEVPDGSGSQDRSDPRTEVHSNLAQGLNADNSNFTAKHKDR</sequence>
<evidence type="ECO:0000313" key="3">
    <source>
        <dbReference type="EMBL" id="UON92157.1"/>
    </source>
</evidence>
<dbReference type="EMBL" id="CP094984">
    <property type="protein sequence ID" value="UON92157.1"/>
    <property type="molecule type" value="Genomic_DNA"/>
</dbReference>
<dbReference type="AlphaFoldDB" id="A0A9X1SCP5"/>
<dbReference type="Proteomes" id="UP000829758">
    <property type="component" value="Chromosome"/>
</dbReference>
<dbReference type="RefSeq" id="WP_227903180.1">
    <property type="nucleotide sequence ID" value="NZ_CP094984.1"/>
</dbReference>
<feature type="region of interest" description="Disordered" evidence="1">
    <location>
        <begin position="1"/>
        <end position="70"/>
    </location>
</feature>
<evidence type="ECO:0000313" key="4">
    <source>
        <dbReference type="Proteomes" id="UP000829758"/>
    </source>
</evidence>
<protein>
    <submittedName>
        <fullName evidence="2">Uncharacterized protein</fullName>
    </submittedName>
</protein>
<dbReference type="EMBL" id="JAJFZT010000012">
    <property type="protein sequence ID" value="MCC3274109.1"/>
    <property type="molecule type" value="Genomic_DNA"/>
</dbReference>
<reference evidence="2" key="1">
    <citation type="submission" date="2021-10" db="EMBL/GenBank/DDBJ databases">
        <title>Novel species in genus Arthrobacter.</title>
        <authorList>
            <person name="Liu Y."/>
        </authorList>
    </citation>
    <scope>NUCLEOTIDE SEQUENCE</scope>
    <source>
        <strain evidence="4">zg-Y462</strain>
        <strain evidence="2">Zg-Y462</strain>
    </source>
</reference>